<reference evidence="2 3" key="1">
    <citation type="submission" date="2019-07" db="EMBL/GenBank/DDBJ databases">
        <title>Whole genome shotgun sequence of Agrococcus baldri NBRC 103055.</title>
        <authorList>
            <person name="Hosoyama A."/>
            <person name="Uohara A."/>
            <person name="Ohji S."/>
            <person name="Ichikawa N."/>
        </authorList>
    </citation>
    <scope>NUCLEOTIDE SEQUENCE [LARGE SCALE GENOMIC DNA]</scope>
    <source>
        <strain evidence="2 3">NBRC 103055</strain>
    </source>
</reference>
<dbReference type="PROSITE" id="PS51729">
    <property type="entry name" value="GNAT_YJDJ"/>
    <property type="match status" value="1"/>
</dbReference>
<dbReference type="SUPFAM" id="SSF55729">
    <property type="entry name" value="Acyl-CoA N-acyltransferases (Nat)"/>
    <property type="match status" value="1"/>
</dbReference>
<feature type="domain" description="N-acetyltransferase" evidence="1">
    <location>
        <begin position="14"/>
        <end position="100"/>
    </location>
</feature>
<name>A0AA87US48_9MICO</name>
<evidence type="ECO:0000313" key="2">
    <source>
        <dbReference type="EMBL" id="GEK80641.1"/>
    </source>
</evidence>
<organism evidence="2 3">
    <name type="scientific">Agrococcus baldri</name>
    <dbReference type="NCBI Taxonomy" id="153730"/>
    <lineage>
        <taxon>Bacteria</taxon>
        <taxon>Bacillati</taxon>
        <taxon>Actinomycetota</taxon>
        <taxon>Actinomycetes</taxon>
        <taxon>Micrococcales</taxon>
        <taxon>Microbacteriaceae</taxon>
        <taxon>Agrococcus</taxon>
    </lineage>
</organism>
<proteinExistence type="predicted"/>
<dbReference type="EMBL" id="BJUU01000012">
    <property type="protein sequence ID" value="GEK80641.1"/>
    <property type="molecule type" value="Genomic_DNA"/>
</dbReference>
<evidence type="ECO:0000259" key="1">
    <source>
        <dbReference type="PROSITE" id="PS51729"/>
    </source>
</evidence>
<dbReference type="InterPro" id="IPR016181">
    <property type="entry name" value="Acyl_CoA_acyltransferase"/>
</dbReference>
<dbReference type="Pfam" id="PF14542">
    <property type="entry name" value="Acetyltransf_CG"/>
    <property type="match status" value="1"/>
</dbReference>
<evidence type="ECO:0000313" key="3">
    <source>
        <dbReference type="Proteomes" id="UP000321749"/>
    </source>
</evidence>
<gene>
    <name evidence="2" type="ORF">ABA31_19920</name>
</gene>
<comment type="caution">
    <text evidence="2">The sequence shown here is derived from an EMBL/GenBank/DDBJ whole genome shotgun (WGS) entry which is preliminary data.</text>
</comment>
<keyword evidence="3" id="KW-1185">Reference proteome</keyword>
<dbReference type="CDD" id="cd04301">
    <property type="entry name" value="NAT_SF"/>
    <property type="match status" value="1"/>
</dbReference>
<accession>A0AA87US48</accession>
<dbReference type="AlphaFoldDB" id="A0AA87US48"/>
<protein>
    <recommendedName>
        <fullName evidence="1">N-acetyltransferase domain-containing protein</fullName>
    </recommendedName>
</protein>
<dbReference type="InterPro" id="IPR031165">
    <property type="entry name" value="GNAT_YJDJ"/>
</dbReference>
<dbReference type="PANTHER" id="PTHR31435">
    <property type="entry name" value="PROTEIN NATD1"/>
    <property type="match status" value="1"/>
</dbReference>
<dbReference type="Gene3D" id="3.40.630.30">
    <property type="match status" value="1"/>
</dbReference>
<sequence length="100" mass="10906">MAAMSEQQPEIEITENAERRRFEAHVDGALAGFADYRDSESVRSFVHTEVDPAFGGRGIGSTLVDEALRATIGQGRRIQPICSFVVARSAADEFAAHVVR</sequence>
<dbReference type="Proteomes" id="UP000321749">
    <property type="component" value="Unassembled WGS sequence"/>
</dbReference>
<dbReference type="PANTHER" id="PTHR31435:SF10">
    <property type="entry name" value="BSR4717 PROTEIN"/>
    <property type="match status" value="1"/>
</dbReference>
<dbReference type="InterPro" id="IPR045057">
    <property type="entry name" value="Gcn5-rel_NAT"/>
</dbReference>